<comment type="catalytic activity">
    <reaction evidence="3 4">
        <text>[thioredoxin]-disulfide + L-methionine + H2O = L-methionine (S)-S-oxide + [thioredoxin]-dithiol</text>
        <dbReference type="Rhea" id="RHEA:19993"/>
        <dbReference type="Rhea" id="RHEA-COMP:10698"/>
        <dbReference type="Rhea" id="RHEA-COMP:10700"/>
        <dbReference type="ChEBI" id="CHEBI:15377"/>
        <dbReference type="ChEBI" id="CHEBI:29950"/>
        <dbReference type="ChEBI" id="CHEBI:50058"/>
        <dbReference type="ChEBI" id="CHEBI:57844"/>
        <dbReference type="ChEBI" id="CHEBI:58772"/>
        <dbReference type="EC" id="1.8.4.11"/>
    </reaction>
</comment>
<comment type="catalytic activity">
    <reaction evidence="2 4">
        <text>L-methionyl-[protein] + [thioredoxin]-disulfide + H2O = L-methionyl-(S)-S-oxide-[protein] + [thioredoxin]-dithiol</text>
        <dbReference type="Rhea" id="RHEA:14217"/>
        <dbReference type="Rhea" id="RHEA-COMP:10698"/>
        <dbReference type="Rhea" id="RHEA-COMP:10700"/>
        <dbReference type="Rhea" id="RHEA-COMP:12313"/>
        <dbReference type="Rhea" id="RHEA-COMP:12315"/>
        <dbReference type="ChEBI" id="CHEBI:15377"/>
        <dbReference type="ChEBI" id="CHEBI:16044"/>
        <dbReference type="ChEBI" id="CHEBI:29950"/>
        <dbReference type="ChEBI" id="CHEBI:44120"/>
        <dbReference type="ChEBI" id="CHEBI:50058"/>
        <dbReference type="EC" id="1.8.4.11"/>
    </reaction>
</comment>
<feature type="active site" evidence="4">
    <location>
        <position position="54"/>
    </location>
</feature>
<gene>
    <name evidence="4 7" type="primary">msrA</name>
    <name evidence="7" type="ORF">BURMUCGD2_0885</name>
</gene>
<dbReference type="InterPro" id="IPR002569">
    <property type="entry name" value="Met_Sox_Rdtase_MsrA_dom"/>
</dbReference>
<evidence type="ECO:0000256" key="4">
    <source>
        <dbReference type="HAMAP-Rule" id="MF_01401"/>
    </source>
</evidence>
<dbReference type="GO" id="GO:0008113">
    <property type="term" value="F:peptide-methionine (S)-S-oxide reductase activity"/>
    <property type="evidence" value="ECO:0007669"/>
    <property type="project" value="UniProtKB-UniRule"/>
</dbReference>
<sequence length="225" mass="25376">MRVRYLPQRPLRTERVRNGETDRTSRRACRLRSLTGVDSMANEMLETATLGGGCFWCTEAVFLDVDGVTAVQSGYAGGHTRNPGYRDVCDGDTGHAEVVNVTFDPSRIGYREILEIFFATHDPTQLNRQGNDVGTQYRSVVFTHSDAQRDTALDVIRELEREQVFGQPIVTEVVPLDGNYWPAEDYHQNYYARNPGQGYCAVVIGPKLAKFRQKFAHRLKSQRGA</sequence>
<evidence type="ECO:0000259" key="6">
    <source>
        <dbReference type="Pfam" id="PF01625"/>
    </source>
</evidence>
<comment type="caution">
    <text evidence="7">The sequence shown here is derived from an EMBL/GenBank/DDBJ whole genome shotgun (WGS) entry which is preliminary data.</text>
</comment>
<dbReference type="EMBL" id="ACFC01000008">
    <property type="protein sequence ID" value="EEE05702.1"/>
    <property type="molecule type" value="Genomic_DNA"/>
</dbReference>
<dbReference type="InterPro" id="IPR036509">
    <property type="entry name" value="Met_Sox_Rdtase_MsrA_sf"/>
</dbReference>
<feature type="region of interest" description="Disordered" evidence="5">
    <location>
        <begin position="1"/>
        <end position="24"/>
    </location>
</feature>
<evidence type="ECO:0000256" key="3">
    <source>
        <dbReference type="ARBA" id="ARBA00048782"/>
    </source>
</evidence>
<proteinExistence type="inferred from homology"/>
<feature type="domain" description="Peptide methionine sulphoxide reductase MsrA" evidence="6">
    <location>
        <begin position="47"/>
        <end position="200"/>
    </location>
</feature>
<dbReference type="AlphaFoldDB" id="B9BTD4"/>
<name>B9BTD4_9BURK</name>
<evidence type="ECO:0000313" key="7">
    <source>
        <dbReference type="EMBL" id="EEE05702.1"/>
    </source>
</evidence>
<dbReference type="EC" id="1.8.4.11" evidence="4"/>
<dbReference type="Proteomes" id="UP000004535">
    <property type="component" value="Unassembled WGS sequence"/>
</dbReference>
<evidence type="ECO:0000256" key="5">
    <source>
        <dbReference type="SAM" id="MobiDB-lite"/>
    </source>
</evidence>
<protein>
    <recommendedName>
        <fullName evidence="4">Peptide methionine sulfoxide reductase MsrA</fullName>
        <shortName evidence="4">Protein-methionine-S-oxide reductase</shortName>
        <ecNumber evidence="4">1.8.4.11</ecNumber>
    </recommendedName>
    <alternativeName>
        <fullName evidence="4">Peptide-methionine (S)-S-oxide reductase</fullName>
        <shortName evidence="4">Peptide Met(O) reductase</shortName>
    </alternativeName>
</protein>
<dbReference type="PANTHER" id="PTHR43774:SF1">
    <property type="entry name" value="PEPTIDE METHIONINE SULFOXIDE REDUCTASE MSRA 2"/>
    <property type="match status" value="1"/>
</dbReference>
<comment type="function">
    <text evidence="4">Has an important function as a repair enzyme for proteins that have been inactivated by oxidation. Catalyzes the reversible oxidation-reduction of methionine sulfoxide in proteins to methionine.</text>
</comment>
<dbReference type="PANTHER" id="PTHR43774">
    <property type="entry name" value="PEPTIDE METHIONINE SULFOXIDE REDUCTASE"/>
    <property type="match status" value="1"/>
</dbReference>
<feature type="compositionally biased region" description="Basic and acidic residues" evidence="5">
    <location>
        <begin position="11"/>
        <end position="24"/>
    </location>
</feature>
<organism evidence="7 8">
    <name type="scientific">Burkholderia multivorans CGD2</name>
    <dbReference type="NCBI Taxonomy" id="513052"/>
    <lineage>
        <taxon>Bacteria</taxon>
        <taxon>Pseudomonadati</taxon>
        <taxon>Pseudomonadota</taxon>
        <taxon>Betaproteobacteria</taxon>
        <taxon>Burkholderiales</taxon>
        <taxon>Burkholderiaceae</taxon>
        <taxon>Burkholderia</taxon>
        <taxon>Burkholderia cepacia complex</taxon>
    </lineage>
</organism>
<dbReference type="SUPFAM" id="SSF55068">
    <property type="entry name" value="Peptide methionine sulfoxide reductase"/>
    <property type="match status" value="1"/>
</dbReference>
<evidence type="ECO:0000313" key="8">
    <source>
        <dbReference type="Proteomes" id="UP000004535"/>
    </source>
</evidence>
<dbReference type="Pfam" id="PF01625">
    <property type="entry name" value="PMSR"/>
    <property type="match status" value="1"/>
</dbReference>
<keyword evidence="1 4" id="KW-0560">Oxidoreductase</keyword>
<evidence type="ECO:0000256" key="2">
    <source>
        <dbReference type="ARBA" id="ARBA00047806"/>
    </source>
</evidence>
<dbReference type="Gene3D" id="3.30.1060.10">
    <property type="entry name" value="Peptide methionine sulphoxide reductase MsrA"/>
    <property type="match status" value="1"/>
</dbReference>
<dbReference type="GO" id="GO:0033744">
    <property type="term" value="F:L-methionine:thioredoxin-disulfide S-oxidoreductase activity"/>
    <property type="evidence" value="ECO:0007669"/>
    <property type="project" value="RHEA"/>
</dbReference>
<dbReference type="HAMAP" id="MF_01401">
    <property type="entry name" value="MsrA"/>
    <property type="match status" value="1"/>
</dbReference>
<evidence type="ECO:0000256" key="1">
    <source>
        <dbReference type="ARBA" id="ARBA00023002"/>
    </source>
</evidence>
<accession>B9BTD4</accession>
<reference evidence="7 8" key="1">
    <citation type="journal article" date="2012" name="J. Bacteriol.">
        <title>Draft Genome Sequence Determination for Cystic Fibrosis and Chronic Granulomatous Disease Burkholderia multivorans Isolates.</title>
        <authorList>
            <person name="Varga J.J."/>
            <person name="Losada L."/>
            <person name="Zelazny A.M."/>
            <person name="Brinkac L."/>
            <person name="Harkins D."/>
            <person name="Radune D."/>
            <person name="Hostetler J."/>
            <person name="Sampaio E.P."/>
            <person name="Ronning C.M."/>
            <person name="Nierman W.C."/>
            <person name="Greenberg D.E."/>
            <person name="Holland S.M."/>
            <person name="Goldberg J.B."/>
        </authorList>
    </citation>
    <scope>NUCLEOTIDE SEQUENCE [LARGE SCALE GENOMIC DNA]</scope>
    <source>
        <strain evidence="7 8">CGD2</strain>
    </source>
</reference>
<dbReference type="NCBIfam" id="TIGR00401">
    <property type="entry name" value="msrA"/>
    <property type="match status" value="1"/>
</dbReference>
<comment type="similarity">
    <text evidence="4">Belongs to the MsrA Met sulfoxide reductase family.</text>
</comment>